<keyword evidence="1" id="KW-0812">Transmembrane</keyword>
<dbReference type="RefSeq" id="WP_161350442.1">
    <property type="nucleotide sequence ID" value="NZ_WTUX01000010.1"/>
</dbReference>
<keyword evidence="1" id="KW-0472">Membrane</keyword>
<evidence type="ECO:0000313" key="3">
    <source>
        <dbReference type="Proteomes" id="UP000467322"/>
    </source>
</evidence>
<dbReference type="Proteomes" id="UP000467322">
    <property type="component" value="Unassembled WGS sequence"/>
</dbReference>
<gene>
    <name evidence="2" type="ORF">GQE99_04760</name>
</gene>
<evidence type="ECO:0000256" key="1">
    <source>
        <dbReference type="SAM" id="Phobius"/>
    </source>
</evidence>
<dbReference type="AlphaFoldDB" id="A0A845LZN7"/>
<accession>A0A845LZN7</accession>
<evidence type="ECO:0000313" key="2">
    <source>
        <dbReference type="EMBL" id="MZR12322.1"/>
    </source>
</evidence>
<dbReference type="EMBL" id="WTUX01000010">
    <property type="protein sequence ID" value="MZR12322.1"/>
    <property type="molecule type" value="Genomic_DNA"/>
</dbReference>
<keyword evidence="1" id="KW-1133">Transmembrane helix</keyword>
<protein>
    <recommendedName>
        <fullName evidence="4">Pilus assembly protein</fullName>
    </recommendedName>
</protein>
<name>A0A845LZN7_9RHOB</name>
<evidence type="ECO:0008006" key="4">
    <source>
        <dbReference type="Google" id="ProtNLM"/>
    </source>
</evidence>
<comment type="caution">
    <text evidence="2">The sequence shown here is derived from an EMBL/GenBank/DDBJ whole genome shotgun (WGS) entry which is preliminary data.</text>
</comment>
<sequence>MQKMFERFTTQDAGNVVVDWMVLAAGIALMITSVALTLTGEPGTDAAAAPAQVEDYRAG</sequence>
<organism evidence="2 3">
    <name type="scientific">Maritimibacter harenae</name>
    <dbReference type="NCBI Taxonomy" id="2606218"/>
    <lineage>
        <taxon>Bacteria</taxon>
        <taxon>Pseudomonadati</taxon>
        <taxon>Pseudomonadota</taxon>
        <taxon>Alphaproteobacteria</taxon>
        <taxon>Rhodobacterales</taxon>
        <taxon>Roseobacteraceae</taxon>
        <taxon>Maritimibacter</taxon>
    </lineage>
</organism>
<feature type="transmembrane region" description="Helical" evidence="1">
    <location>
        <begin position="20"/>
        <end position="38"/>
    </location>
</feature>
<reference evidence="2 3" key="1">
    <citation type="submission" date="2019-12" db="EMBL/GenBank/DDBJ databases">
        <title>Maritimibacter sp. nov. sp. isolated from sea sand.</title>
        <authorList>
            <person name="Kim J."/>
            <person name="Jeong S.E."/>
            <person name="Jung H.S."/>
            <person name="Jeon C.O."/>
        </authorList>
    </citation>
    <scope>NUCLEOTIDE SEQUENCE [LARGE SCALE GENOMIC DNA]</scope>
    <source>
        <strain evidence="2 3">DP07</strain>
    </source>
</reference>
<proteinExistence type="predicted"/>
<keyword evidence="3" id="KW-1185">Reference proteome</keyword>